<dbReference type="Pfam" id="PF09898">
    <property type="entry name" value="DUF2125"/>
    <property type="match status" value="1"/>
</dbReference>
<proteinExistence type="predicted"/>
<dbReference type="STRING" id="525640.SAMN04487971_102331"/>
<organism evidence="1 2">
    <name type="scientific">Paracoccus chinensis</name>
    <dbReference type="NCBI Taxonomy" id="525640"/>
    <lineage>
        <taxon>Bacteria</taxon>
        <taxon>Pseudomonadati</taxon>
        <taxon>Pseudomonadota</taxon>
        <taxon>Alphaproteobacteria</taxon>
        <taxon>Rhodobacterales</taxon>
        <taxon>Paracoccaceae</taxon>
        <taxon>Paracoccus</taxon>
    </lineage>
</organism>
<reference evidence="2" key="1">
    <citation type="submission" date="2016-10" db="EMBL/GenBank/DDBJ databases">
        <authorList>
            <person name="Varghese N."/>
            <person name="Submissions S."/>
        </authorList>
    </citation>
    <scope>NUCLEOTIDE SEQUENCE [LARGE SCALE GENOMIC DNA]</scope>
    <source>
        <strain evidence="2">CGMCC 1.7655</strain>
    </source>
</reference>
<dbReference type="AlphaFoldDB" id="A0A1G9E3H4"/>
<sequence>MKTLVILLLLVGGAVAGAWLGGETWLARKAQAMIAEDPRIEAASVTPLREIDRIGLGLTAVEIATPAGEAVLPAVELWAAPTSPTQFHAALPSTMTLPVMGRPLAVAAADAVLSMRVSPGSDMAISRVAAASGPVAIEGHPLLEGLDAQAQLVAMGAAAPRAARAAYDLGGQLRDLTGMGLLPRPPALADRAISVEGAARVFLTAPLRQAADAPPPDLVGVSSDGVTLTLGDQSLRLAGTVRAGEDGRAEGAAFVYTTDARAWLQLAADLGAIPAVTVALADTALQQAAEMPVELPAGVPAPAEPAKGELRVPLIFRDGKTFLGPLPLGEAPLFPA</sequence>
<dbReference type="EMBL" id="FNGE01000002">
    <property type="protein sequence ID" value="SDK70682.1"/>
    <property type="molecule type" value="Genomic_DNA"/>
</dbReference>
<accession>A0A1G9E3H4</accession>
<evidence type="ECO:0008006" key="3">
    <source>
        <dbReference type="Google" id="ProtNLM"/>
    </source>
</evidence>
<evidence type="ECO:0000313" key="1">
    <source>
        <dbReference type="EMBL" id="SDK70682.1"/>
    </source>
</evidence>
<evidence type="ECO:0000313" key="2">
    <source>
        <dbReference type="Proteomes" id="UP000199555"/>
    </source>
</evidence>
<dbReference type="RefSeq" id="WP_090752871.1">
    <property type="nucleotide sequence ID" value="NZ_FNGE01000002.1"/>
</dbReference>
<dbReference type="Proteomes" id="UP000199555">
    <property type="component" value="Unassembled WGS sequence"/>
</dbReference>
<protein>
    <recommendedName>
        <fullName evidence="3">DUF2125 domain-containing protein</fullName>
    </recommendedName>
</protein>
<dbReference type="InterPro" id="IPR018666">
    <property type="entry name" value="DUF2125"/>
</dbReference>
<name>A0A1G9E3H4_9RHOB</name>
<gene>
    <name evidence="1" type="ORF">SAMN04487971_102331</name>
</gene>
<dbReference type="OrthoDB" id="7625707at2"/>
<keyword evidence="2" id="KW-1185">Reference proteome</keyword>